<dbReference type="InterPro" id="IPR039424">
    <property type="entry name" value="SBP_5"/>
</dbReference>
<organism evidence="5 6">
    <name type="scientific">Neoroseomonas terrae</name>
    <dbReference type="NCBI Taxonomy" id="424799"/>
    <lineage>
        <taxon>Bacteria</taxon>
        <taxon>Pseudomonadati</taxon>
        <taxon>Pseudomonadota</taxon>
        <taxon>Alphaproteobacteria</taxon>
        <taxon>Acetobacterales</taxon>
        <taxon>Acetobacteraceae</taxon>
        <taxon>Neoroseomonas</taxon>
    </lineage>
</organism>
<feature type="domain" description="Solute-binding protein family 5" evidence="4">
    <location>
        <begin position="77"/>
        <end position="449"/>
    </location>
</feature>
<dbReference type="PANTHER" id="PTHR30290">
    <property type="entry name" value="PERIPLASMIC BINDING COMPONENT OF ABC TRANSPORTER"/>
    <property type="match status" value="1"/>
</dbReference>
<comment type="similarity">
    <text evidence="2">Belongs to the bacterial solute-binding protein 5 family.</text>
</comment>
<dbReference type="Gene3D" id="3.10.105.10">
    <property type="entry name" value="Dipeptide-binding Protein, Domain 3"/>
    <property type="match status" value="1"/>
</dbReference>
<dbReference type="EMBL" id="JAAEDI010000010">
    <property type="protein sequence ID" value="MBR0650210.1"/>
    <property type="molecule type" value="Genomic_DNA"/>
</dbReference>
<name>A0ABS5EGW1_9PROT</name>
<evidence type="ECO:0000259" key="4">
    <source>
        <dbReference type="Pfam" id="PF00496"/>
    </source>
</evidence>
<evidence type="ECO:0000256" key="1">
    <source>
        <dbReference type="ARBA" id="ARBA00004418"/>
    </source>
</evidence>
<evidence type="ECO:0000256" key="3">
    <source>
        <dbReference type="ARBA" id="ARBA00022729"/>
    </source>
</evidence>
<comment type="caution">
    <text evidence="5">The sequence shown here is derived from an EMBL/GenBank/DDBJ whole genome shotgun (WGS) entry which is preliminary data.</text>
</comment>
<gene>
    <name evidence="5" type="ORF">GXW78_11095</name>
</gene>
<comment type="subcellular location">
    <subcellularLocation>
        <location evidence="1">Periplasm</location>
    </subcellularLocation>
</comment>
<evidence type="ECO:0000256" key="2">
    <source>
        <dbReference type="ARBA" id="ARBA00005695"/>
    </source>
</evidence>
<dbReference type="Gene3D" id="3.90.76.10">
    <property type="entry name" value="Dipeptide-binding Protein, Domain 1"/>
    <property type="match status" value="1"/>
</dbReference>
<dbReference type="Gene3D" id="3.40.190.10">
    <property type="entry name" value="Periplasmic binding protein-like II"/>
    <property type="match status" value="1"/>
</dbReference>
<dbReference type="PIRSF" id="PIRSF002741">
    <property type="entry name" value="MppA"/>
    <property type="match status" value="1"/>
</dbReference>
<proteinExistence type="inferred from homology"/>
<protein>
    <submittedName>
        <fullName evidence="5">ABC transporter substrate-binding protein</fullName>
    </submittedName>
</protein>
<dbReference type="InterPro" id="IPR000914">
    <property type="entry name" value="SBP_5_dom"/>
</dbReference>
<keyword evidence="3" id="KW-0732">Signal</keyword>
<dbReference type="Proteomes" id="UP000698752">
    <property type="component" value="Unassembled WGS sequence"/>
</dbReference>
<dbReference type="SUPFAM" id="SSF53850">
    <property type="entry name" value="Periplasmic binding protein-like II"/>
    <property type="match status" value="1"/>
</dbReference>
<keyword evidence="6" id="KW-1185">Reference proteome</keyword>
<sequence length="540" mass="61853">MISRRPLLLGASAIALPRVAIAQADQRPAINIAVQKISNSNTLEVLREQSNVGERIFFSSLWEPLIGRDWLNELRTVPMLATEWRRISDSVVELTLREGVKFHNGDVMTAEDVAFSFGRERMFGDSPASAQGRTITVRGDIVPSPAQRELPVEVTGVARRAWPALERVEIVDARTVRFHNASPDVTMEGRLSRYGSEIISRRGFQEARGWFDWARRPVLTGPYQVVEFRPDHSLTLAAHDEYWGGRPPLRQIRFLEVPEVSARINALRTGEVQFACDLPPDQIEGIERDRAYEVQGGTILNHRLTCFDKSHTALRDARVRRAFTHAIDRQAIVESLWGGRTVIPRGLQWDYYGEMFVSDWEVPRFDPAEARRLLREANYRGEPIPYRLLNNYYTNQTPTAQVLVEMWRQVGLNVAIDMKENWSQILERGPTRAVRDWSNSAPFNDPVSSLVAQHGPNGQQQQVGEYANEELNRLCVELETSTDRARRKVVFRRLLEIAEREDPAYTVLHQNATFTAKRRETPWRAAPAFAMEFRSMNWGR</sequence>
<dbReference type="InterPro" id="IPR030678">
    <property type="entry name" value="Peptide/Ni-bd"/>
</dbReference>
<evidence type="ECO:0000313" key="5">
    <source>
        <dbReference type="EMBL" id="MBR0650210.1"/>
    </source>
</evidence>
<accession>A0ABS5EGW1</accession>
<evidence type="ECO:0000313" key="6">
    <source>
        <dbReference type="Proteomes" id="UP000698752"/>
    </source>
</evidence>
<dbReference type="Pfam" id="PF00496">
    <property type="entry name" value="SBP_bac_5"/>
    <property type="match status" value="1"/>
</dbReference>
<dbReference type="PANTHER" id="PTHR30290:SF38">
    <property type="entry name" value="D,D-DIPEPTIDE-BINDING PERIPLASMIC PROTEIN DDPA-RELATED"/>
    <property type="match status" value="1"/>
</dbReference>
<dbReference type="RefSeq" id="WP_246522066.1">
    <property type="nucleotide sequence ID" value="NZ_JAAEDI010000010.1"/>
</dbReference>
<reference evidence="6" key="1">
    <citation type="journal article" date="2021" name="Syst. Appl. Microbiol.">
        <title>Roseomonas hellenica sp. nov., isolated from roots of wild-growing Alkanna tinctoria.</title>
        <authorList>
            <person name="Rat A."/>
            <person name="Naranjo H.D."/>
            <person name="Lebbe L."/>
            <person name="Cnockaert M."/>
            <person name="Krigas N."/>
            <person name="Grigoriadou K."/>
            <person name="Maloupa E."/>
            <person name="Willems A."/>
        </authorList>
    </citation>
    <scope>NUCLEOTIDE SEQUENCE [LARGE SCALE GENOMIC DNA]</scope>
    <source>
        <strain evidence="6">LMG 31159</strain>
    </source>
</reference>